<protein>
    <submittedName>
        <fullName evidence="1">Uncharacterized protein</fullName>
    </submittedName>
</protein>
<dbReference type="EMBL" id="FUIE01000013">
    <property type="protein sequence ID" value="SJM48990.1"/>
    <property type="molecule type" value="Genomic_DNA"/>
</dbReference>
<proteinExistence type="predicted"/>
<evidence type="ECO:0000313" key="1">
    <source>
        <dbReference type="EMBL" id="SJM48990.1"/>
    </source>
</evidence>
<dbReference type="Proteomes" id="UP000195766">
    <property type="component" value="Unassembled WGS sequence"/>
</dbReference>
<organism evidence="1 2">
    <name type="scientific">Brevundimonas diminuta 3F5N</name>
    <dbReference type="NCBI Taxonomy" id="1255603"/>
    <lineage>
        <taxon>Bacteria</taxon>
        <taxon>Pseudomonadati</taxon>
        <taxon>Pseudomonadota</taxon>
        <taxon>Alphaproteobacteria</taxon>
        <taxon>Caulobacterales</taxon>
        <taxon>Caulobacteraceae</taxon>
        <taxon>Brevundimonas</taxon>
    </lineage>
</organism>
<evidence type="ECO:0000313" key="2">
    <source>
        <dbReference type="Proteomes" id="UP000195766"/>
    </source>
</evidence>
<accession>A0A1R4EZ89</accession>
<dbReference type="AlphaFoldDB" id="A0A1R4EZ89"/>
<sequence>MNSGQHFYAHQAANLREIASCDRHGERLLWSVIVAPVDSGLAADRL</sequence>
<gene>
    <name evidence="1" type="ORF">FM111_01630</name>
</gene>
<reference evidence="1 2" key="1">
    <citation type="submission" date="2017-02" db="EMBL/GenBank/DDBJ databases">
        <authorList>
            <person name="Peterson S.W."/>
        </authorList>
    </citation>
    <scope>NUCLEOTIDE SEQUENCE [LARGE SCALE GENOMIC DNA]</scope>
    <source>
        <strain evidence="1 2">3F5N</strain>
    </source>
</reference>
<name>A0A1R4EZ89_BREDI</name>